<dbReference type="InterPro" id="IPR010614">
    <property type="entry name" value="RAD3-like_helicase_DEAD"/>
</dbReference>
<dbReference type="EMBL" id="AZBU02000005">
    <property type="protein sequence ID" value="TKR76336.1"/>
    <property type="molecule type" value="Genomic_DNA"/>
</dbReference>
<dbReference type="PANTHER" id="PTHR11472:SF47">
    <property type="entry name" value="FANCONI ANEMIA GROUP J PROTEIN"/>
    <property type="match status" value="1"/>
</dbReference>
<evidence type="ECO:0000256" key="4">
    <source>
        <dbReference type="SAM" id="MobiDB-lite"/>
    </source>
</evidence>
<dbReference type="InterPro" id="IPR027417">
    <property type="entry name" value="P-loop_NTPase"/>
</dbReference>
<dbReference type="PANTHER" id="PTHR11472">
    <property type="entry name" value="DNA REPAIR DEAD HELICASE RAD3/XP-D SUBFAMILY MEMBER"/>
    <property type="match status" value="1"/>
</dbReference>
<dbReference type="GO" id="GO:0016818">
    <property type="term" value="F:hydrolase activity, acting on acid anhydrides, in phosphorus-containing anhydrides"/>
    <property type="evidence" value="ECO:0007669"/>
    <property type="project" value="InterPro"/>
</dbReference>
<dbReference type="Proteomes" id="UP000298663">
    <property type="component" value="Unassembled WGS sequence"/>
</dbReference>
<comment type="caution">
    <text evidence="6">The sequence shown here is derived from an EMBL/GenBank/DDBJ whole genome shotgun (WGS) entry which is preliminary data.</text>
</comment>
<keyword evidence="7" id="KW-1185">Reference proteome</keyword>
<dbReference type="InterPro" id="IPR045028">
    <property type="entry name" value="DinG/Rad3-like"/>
</dbReference>
<evidence type="ECO:0000256" key="2">
    <source>
        <dbReference type="ARBA" id="ARBA00022801"/>
    </source>
</evidence>
<feature type="compositionally biased region" description="Acidic residues" evidence="4">
    <location>
        <begin position="85"/>
        <end position="94"/>
    </location>
</feature>
<dbReference type="SUPFAM" id="SSF52540">
    <property type="entry name" value="P-loop containing nucleoside triphosphate hydrolases"/>
    <property type="match status" value="1"/>
</dbReference>
<evidence type="ECO:0000256" key="3">
    <source>
        <dbReference type="ARBA" id="ARBA00022840"/>
    </source>
</evidence>
<dbReference type="OrthoDB" id="19182at2759"/>
<gene>
    <name evidence="6" type="ORF">L596_017489</name>
</gene>
<evidence type="ECO:0000259" key="5">
    <source>
        <dbReference type="PROSITE" id="PS51193"/>
    </source>
</evidence>
<dbReference type="GO" id="GO:0005634">
    <property type="term" value="C:nucleus"/>
    <property type="evidence" value="ECO:0007669"/>
    <property type="project" value="TreeGrafter"/>
</dbReference>
<proteinExistence type="predicted"/>
<dbReference type="GO" id="GO:0003677">
    <property type="term" value="F:DNA binding"/>
    <property type="evidence" value="ECO:0007669"/>
    <property type="project" value="InterPro"/>
</dbReference>
<protein>
    <recommendedName>
        <fullName evidence="5">Helicase ATP-binding domain-containing protein</fullName>
    </recommendedName>
</protein>
<keyword evidence="2" id="KW-0378">Hydrolase</keyword>
<accession>A0A4U5N1U7</accession>
<reference evidence="6 7" key="1">
    <citation type="journal article" date="2015" name="Genome Biol.">
        <title>Comparative genomics of Steinernema reveals deeply conserved gene regulatory networks.</title>
        <authorList>
            <person name="Dillman A.R."/>
            <person name="Macchietto M."/>
            <person name="Porter C.F."/>
            <person name="Rogers A."/>
            <person name="Williams B."/>
            <person name="Antoshechkin I."/>
            <person name="Lee M.M."/>
            <person name="Goodwin Z."/>
            <person name="Lu X."/>
            <person name="Lewis E.E."/>
            <person name="Goodrich-Blair H."/>
            <person name="Stock S.P."/>
            <person name="Adams B.J."/>
            <person name="Sternberg P.W."/>
            <person name="Mortazavi A."/>
        </authorList>
    </citation>
    <scope>NUCLEOTIDE SEQUENCE [LARGE SCALE GENOMIC DNA]</scope>
    <source>
        <strain evidence="6 7">ALL</strain>
    </source>
</reference>
<organism evidence="6 7">
    <name type="scientific">Steinernema carpocapsae</name>
    <name type="common">Entomopathogenic nematode</name>
    <dbReference type="NCBI Taxonomy" id="34508"/>
    <lineage>
        <taxon>Eukaryota</taxon>
        <taxon>Metazoa</taxon>
        <taxon>Ecdysozoa</taxon>
        <taxon>Nematoda</taxon>
        <taxon>Chromadorea</taxon>
        <taxon>Rhabditida</taxon>
        <taxon>Tylenchina</taxon>
        <taxon>Panagrolaimomorpha</taxon>
        <taxon>Strongyloidoidea</taxon>
        <taxon>Steinernematidae</taxon>
        <taxon>Steinernema</taxon>
    </lineage>
</organism>
<sequence length="675" mass="75612">MHISGVDVKLPPNVKPYPSQKLMMFRILQSLKTCQHAMIESPTGSGKTLGLLSSTCAWLEEYKAERAKSKLACPKHGAGSSAAKDEEEDEEAEDFGGFRDANDFLDPSELETAEIVDLSNYAYAPQADDDDFVEFPTSAKRKSLGTPAPRAKRPKTEKEKPPKEDKECNCLPKVRIYYGTRTHKQIGQVVKEFTRLPYAGIIKHTILASRDQSCINDEVKKSQDVTAACKELNGPEGTGCMYKTNIRAGRLETGPQMRRFVERHGETVWDLEDLVEALGTSKPPVCPYFASTRVLTEDADLIFCPFSYLLDPIIRNSSDVFMNKAVVILDEAHNVEDTCRDAASFNFTEAEVISTVEELTMKRALVHKAQDKLLDLGYQSKINNPVELPDSLPDTLNEVSDHVNVLLHFTQSIHKWMVQISCDVVNAPAKYGGKQTKTMQFTSLINSFKNHPSIYFKSKENDGATVSEEDAKLVKLFQDIMKSYNFMCSVDKPNPNGPPLDDLMQKALSTYRLSGNTIVCMEKFLYFMGFYTKKTNNIDNSTTYKPACLLLKSLHLHEKEYESVRFGKSGKSGFGQGGKYAPSQALSTQWYEPEDEDTENTWMEARPQTPSRGLKPIKANHKVTVNLWCMVAALSFRDAFANCRSVILASGTLTPVDTFESELGSRSSIRWKATR</sequence>
<dbReference type="Pfam" id="PF06733">
    <property type="entry name" value="DEAD_2"/>
    <property type="match status" value="1"/>
</dbReference>
<dbReference type="GO" id="GO:1990918">
    <property type="term" value="P:double-strand break repair involved in meiotic recombination"/>
    <property type="evidence" value="ECO:0007669"/>
    <property type="project" value="TreeGrafter"/>
</dbReference>
<dbReference type="Gene3D" id="3.40.50.300">
    <property type="entry name" value="P-loop containing nucleotide triphosphate hydrolases"/>
    <property type="match status" value="2"/>
</dbReference>
<dbReference type="InterPro" id="IPR006554">
    <property type="entry name" value="Helicase-like_DEXD_c2"/>
</dbReference>
<feature type="region of interest" description="Disordered" evidence="4">
    <location>
        <begin position="138"/>
        <end position="166"/>
    </location>
</feature>
<dbReference type="GO" id="GO:0006289">
    <property type="term" value="P:nucleotide-excision repair"/>
    <property type="evidence" value="ECO:0007669"/>
    <property type="project" value="TreeGrafter"/>
</dbReference>
<reference evidence="6 7" key="2">
    <citation type="journal article" date="2019" name="G3 (Bethesda)">
        <title>Hybrid Assembly of the Genome of the Entomopathogenic Nematode Steinernema carpocapsae Identifies the X-Chromosome.</title>
        <authorList>
            <person name="Serra L."/>
            <person name="Macchietto M."/>
            <person name="Macias-Munoz A."/>
            <person name="McGill C.J."/>
            <person name="Rodriguez I.M."/>
            <person name="Rodriguez B."/>
            <person name="Murad R."/>
            <person name="Mortazavi A."/>
        </authorList>
    </citation>
    <scope>NUCLEOTIDE SEQUENCE [LARGE SCALE GENOMIC DNA]</scope>
    <source>
        <strain evidence="6 7">ALL</strain>
    </source>
</reference>
<feature type="region of interest" description="Disordered" evidence="4">
    <location>
        <begin position="73"/>
        <end position="104"/>
    </location>
</feature>
<dbReference type="PROSITE" id="PS51193">
    <property type="entry name" value="HELICASE_ATP_BIND_2"/>
    <property type="match status" value="1"/>
</dbReference>
<evidence type="ECO:0000313" key="7">
    <source>
        <dbReference type="Proteomes" id="UP000298663"/>
    </source>
</evidence>
<feature type="domain" description="Helicase ATP-binding" evidence="5">
    <location>
        <begin position="6"/>
        <end position="392"/>
    </location>
</feature>
<dbReference type="SMART" id="SM00488">
    <property type="entry name" value="DEXDc2"/>
    <property type="match status" value="1"/>
</dbReference>
<keyword evidence="3" id="KW-0067">ATP-binding</keyword>
<dbReference type="GO" id="GO:0005524">
    <property type="term" value="F:ATP binding"/>
    <property type="evidence" value="ECO:0007669"/>
    <property type="project" value="UniProtKB-KW"/>
</dbReference>
<name>A0A4U5N1U7_STECR</name>
<dbReference type="InterPro" id="IPR014013">
    <property type="entry name" value="Helic_SF1/SF2_ATP-bd_DinG/Rad3"/>
</dbReference>
<keyword evidence="1" id="KW-0547">Nucleotide-binding</keyword>
<dbReference type="AlphaFoldDB" id="A0A4U5N1U7"/>
<dbReference type="GO" id="GO:0003678">
    <property type="term" value="F:DNA helicase activity"/>
    <property type="evidence" value="ECO:0007669"/>
    <property type="project" value="InterPro"/>
</dbReference>
<dbReference type="STRING" id="34508.A0A4U5N1U7"/>
<evidence type="ECO:0000256" key="1">
    <source>
        <dbReference type="ARBA" id="ARBA00022741"/>
    </source>
</evidence>
<evidence type="ECO:0000313" key="6">
    <source>
        <dbReference type="EMBL" id="TKR76336.1"/>
    </source>
</evidence>
<feature type="compositionally biased region" description="Basic and acidic residues" evidence="4">
    <location>
        <begin position="154"/>
        <end position="166"/>
    </location>
</feature>